<dbReference type="Pfam" id="PF09844">
    <property type="entry name" value="DUF2071"/>
    <property type="match status" value="1"/>
</dbReference>
<accession>A0ABU8LLQ5</accession>
<name>A0ABU8LLQ5_9MICO</name>
<dbReference type="InterPro" id="IPR023375">
    <property type="entry name" value="ADC_dom_sf"/>
</dbReference>
<dbReference type="Proteomes" id="UP001366085">
    <property type="component" value="Unassembled WGS sequence"/>
</dbReference>
<comment type="caution">
    <text evidence="2">The sequence shown here is derived from an EMBL/GenBank/DDBJ whole genome shotgun (WGS) entry which is preliminary data.</text>
</comment>
<sequence>MISVVRARMRRRLLVTYRVDPDIAAQIVPAPFRPQLVRGSAVGGLCLIRLEALRPGWLAPEVGASSEAVAHRFAVEWDEGNVTRHGVYVSHRHSSSAIAGLAGGRVFPGIQQHARIHTEESATRSRVRVQAGAYSAQADVEDADDWASELFDTPQQASDFYRAGAVGWSPRRGGGVDAVSLAAEGWAVRSGRVHAISSAFFDGLPAGSARFDSALVMRDLAVTWRHERAAGPTLAQSGESHRSHRFTGVAPAP</sequence>
<evidence type="ECO:0000313" key="2">
    <source>
        <dbReference type="EMBL" id="MEJ1092168.1"/>
    </source>
</evidence>
<evidence type="ECO:0000313" key="3">
    <source>
        <dbReference type="Proteomes" id="UP001366085"/>
    </source>
</evidence>
<dbReference type="EMBL" id="JBBDGN010000009">
    <property type="protein sequence ID" value="MEJ1092168.1"/>
    <property type="molecule type" value="Genomic_DNA"/>
</dbReference>
<protein>
    <submittedName>
        <fullName evidence="2">DUF2071 domain-containing protein</fullName>
    </submittedName>
</protein>
<evidence type="ECO:0000256" key="1">
    <source>
        <dbReference type="SAM" id="MobiDB-lite"/>
    </source>
</evidence>
<gene>
    <name evidence="2" type="ORF">WDU93_10735</name>
</gene>
<dbReference type="InterPro" id="IPR018644">
    <property type="entry name" value="DUF2071"/>
</dbReference>
<proteinExistence type="predicted"/>
<dbReference type="Gene3D" id="2.40.400.10">
    <property type="entry name" value="Acetoacetate decarboxylase-like"/>
    <property type="match status" value="1"/>
</dbReference>
<reference evidence="2 3" key="1">
    <citation type="submission" date="2024-02" db="EMBL/GenBank/DDBJ databases">
        <authorList>
            <person name="Saticioglu I.B."/>
        </authorList>
    </citation>
    <scope>NUCLEOTIDE SEQUENCE [LARGE SCALE GENOMIC DNA]</scope>
    <source>
        <strain evidence="2 3">Mu-43</strain>
    </source>
</reference>
<organism evidence="2 3">
    <name type="scientific">Microbacterium istanbulense</name>
    <dbReference type="NCBI Taxonomy" id="3122049"/>
    <lineage>
        <taxon>Bacteria</taxon>
        <taxon>Bacillati</taxon>
        <taxon>Actinomycetota</taxon>
        <taxon>Actinomycetes</taxon>
        <taxon>Micrococcales</taxon>
        <taxon>Microbacteriaceae</taxon>
        <taxon>Microbacterium</taxon>
    </lineage>
</organism>
<dbReference type="RefSeq" id="WP_337320438.1">
    <property type="nucleotide sequence ID" value="NZ_JBBDGN010000009.1"/>
</dbReference>
<feature type="region of interest" description="Disordered" evidence="1">
    <location>
        <begin position="231"/>
        <end position="253"/>
    </location>
</feature>
<keyword evidence="3" id="KW-1185">Reference proteome</keyword>